<dbReference type="InterPro" id="IPR001752">
    <property type="entry name" value="Kinesin_motor_dom"/>
</dbReference>
<name>A0A9P6YF13_RHIOR</name>
<dbReference type="GO" id="GO:0003777">
    <property type="term" value="F:microtubule motor activity"/>
    <property type="evidence" value="ECO:0007669"/>
    <property type="project" value="InterPro"/>
</dbReference>
<dbReference type="InterPro" id="IPR036961">
    <property type="entry name" value="Kinesin_motor_dom_sf"/>
</dbReference>
<feature type="domain" description="Kinesin motor" evidence="10">
    <location>
        <begin position="7"/>
        <end position="304"/>
    </location>
</feature>
<evidence type="ECO:0000256" key="4">
    <source>
        <dbReference type="ARBA" id="ARBA00022840"/>
    </source>
</evidence>
<organism evidence="11 12">
    <name type="scientific">Rhizopus oryzae</name>
    <name type="common">Mucormycosis agent</name>
    <name type="synonym">Rhizopus arrhizus var. delemar</name>
    <dbReference type="NCBI Taxonomy" id="64495"/>
    <lineage>
        <taxon>Eukaryota</taxon>
        <taxon>Fungi</taxon>
        <taxon>Fungi incertae sedis</taxon>
        <taxon>Mucoromycota</taxon>
        <taxon>Mucoromycotina</taxon>
        <taxon>Mucoromycetes</taxon>
        <taxon>Mucorales</taxon>
        <taxon>Mucorineae</taxon>
        <taxon>Rhizopodaceae</taxon>
        <taxon>Rhizopus</taxon>
    </lineage>
</organism>
<feature type="coiled-coil region" evidence="8">
    <location>
        <begin position="405"/>
        <end position="432"/>
    </location>
</feature>
<dbReference type="GO" id="GO:0051231">
    <property type="term" value="P:spindle elongation"/>
    <property type="evidence" value="ECO:0007669"/>
    <property type="project" value="TreeGrafter"/>
</dbReference>
<dbReference type="GO" id="GO:0005875">
    <property type="term" value="C:microtubule associated complex"/>
    <property type="evidence" value="ECO:0007669"/>
    <property type="project" value="TreeGrafter"/>
</dbReference>
<evidence type="ECO:0000313" key="12">
    <source>
        <dbReference type="Proteomes" id="UP000717996"/>
    </source>
</evidence>
<keyword evidence="2" id="KW-0963">Cytoplasm</keyword>
<feature type="binding site" evidence="6">
    <location>
        <begin position="80"/>
        <end position="87"/>
    </location>
    <ligand>
        <name>ATP</name>
        <dbReference type="ChEBI" id="CHEBI:30616"/>
    </ligand>
</feature>
<dbReference type="OrthoDB" id="3176171at2759"/>
<keyword evidence="6 7" id="KW-0505">Motor protein</keyword>
<sequence length="902" mass="102723">MTTTTAFVKVVLRIKPTLTDDKKECLKVIENNIVYLENKSFQFDHVYSPRVTQQDVYKLSIAPLLGFFIEGKNITVLAYGQTGSGKTYNLGTGIDNQGMIHQFSYSLFNAVEKDDKFQIFVSYLQLYNEDIDDVLSEKNNIEPNIRENDQGNVYWAGIQERVYTAQELIEVLKRGSLNRLKRKTDLNNSHAIFSVILKRQEEIVSKFHFVDLAGSENLKRTSILGEKETLSVNSGLLALGNIISTLKTSHQNIPYKDSKLTSLLQDSLGGENIHMLMLACVNPLESNHSETMNTLKYANRIARFSSHNNSAPTKTDHSQDEESNEIDYLRTQISRLKMQVSLLSDIQSNRDLEDQVRVLKEEMGSIRSYVHNLNDELIKTKSEKDTLMITSQLDDNEVIESHPVIQRYTEQVEHLKLQVAETQMQLQAANHALSQRKTFSSSLLDIRKSISTKPVRRSFVKRKYSSKARAIYSPIHKTKKSQLTNNVDEFIDLLQKEFEKSTDTLLLDDEENLELSFENFSFSPSVNQQDKPITSPLSPYTSPSPLHEYALVDDEEDRLEALNVPTWSNESKENQVTKRTSISVDSMWDDTDSSITTSYFNSSTTDTPIVTTASTSCSKSDRKQNKKLLKMLHQAQADVLVKQELVDQLEKTEDLYTQMRSTYEGKLNELKQHLLELQKQRDTAFKRKSKSPSIEQQRRPGSVLQLRENKQAEELRSEYETKLKHLIAENHELRQKNTQLTQTSRTARVKNDSIIRQLQADMESLAAQKKQLNKSLKVETDHAREASIVYEREIQQLKRRETAALDAKTKLEEAYEAQCQMVKKRSEETAAANAQIRQLTNILRKAAQAGTFLNEANLEKILNGTFAPAKTTVAAKRRSTVGAAANPGVINLRKTTASPSFI</sequence>
<dbReference type="PROSITE" id="PS00411">
    <property type="entry name" value="KINESIN_MOTOR_1"/>
    <property type="match status" value="1"/>
</dbReference>
<evidence type="ECO:0000256" key="3">
    <source>
        <dbReference type="ARBA" id="ARBA00022741"/>
    </source>
</evidence>
<dbReference type="GO" id="GO:0007018">
    <property type="term" value="P:microtubule-based movement"/>
    <property type="evidence" value="ECO:0007669"/>
    <property type="project" value="InterPro"/>
</dbReference>
<dbReference type="GO" id="GO:0005874">
    <property type="term" value="C:microtubule"/>
    <property type="evidence" value="ECO:0007669"/>
    <property type="project" value="UniProtKB-KW"/>
</dbReference>
<dbReference type="PRINTS" id="PR00380">
    <property type="entry name" value="KINESINHEAVY"/>
</dbReference>
<dbReference type="PROSITE" id="PS50067">
    <property type="entry name" value="KINESIN_MOTOR_2"/>
    <property type="match status" value="1"/>
</dbReference>
<comment type="similarity">
    <text evidence="6 7">Belongs to the TRAFAC class myosin-kinesin ATPase superfamily. Kinesin family.</text>
</comment>
<dbReference type="AlphaFoldDB" id="A0A9P6YF13"/>
<dbReference type="EMBL" id="JAANIT010000539">
    <property type="protein sequence ID" value="KAG1546713.1"/>
    <property type="molecule type" value="Genomic_DNA"/>
</dbReference>
<dbReference type="InterPro" id="IPR027640">
    <property type="entry name" value="Kinesin-like_fam"/>
</dbReference>
<gene>
    <name evidence="11" type="ORF">G6F51_004719</name>
</gene>
<keyword evidence="4 6" id="KW-0067">ATP-binding</keyword>
<evidence type="ECO:0000256" key="8">
    <source>
        <dbReference type="SAM" id="Coils"/>
    </source>
</evidence>
<dbReference type="SUPFAM" id="SSF52540">
    <property type="entry name" value="P-loop containing nucleoside triphosphate hydrolases"/>
    <property type="match status" value="1"/>
</dbReference>
<dbReference type="GO" id="GO:0007052">
    <property type="term" value="P:mitotic spindle organization"/>
    <property type="evidence" value="ECO:0007669"/>
    <property type="project" value="TreeGrafter"/>
</dbReference>
<evidence type="ECO:0000313" key="11">
    <source>
        <dbReference type="EMBL" id="KAG1546713.1"/>
    </source>
</evidence>
<evidence type="ECO:0000256" key="5">
    <source>
        <dbReference type="ARBA" id="ARBA00023054"/>
    </source>
</evidence>
<evidence type="ECO:0000256" key="6">
    <source>
        <dbReference type="PROSITE-ProRule" id="PRU00283"/>
    </source>
</evidence>
<dbReference type="Pfam" id="PF00225">
    <property type="entry name" value="Kinesin"/>
    <property type="match status" value="1"/>
</dbReference>
<dbReference type="Pfam" id="PF25764">
    <property type="entry name" value="KIF21A_4th"/>
    <property type="match status" value="1"/>
</dbReference>
<dbReference type="Gene3D" id="3.40.850.10">
    <property type="entry name" value="Kinesin motor domain"/>
    <property type="match status" value="1"/>
</dbReference>
<dbReference type="InterPro" id="IPR027417">
    <property type="entry name" value="P-loop_NTPase"/>
</dbReference>
<dbReference type="SMART" id="SM00129">
    <property type="entry name" value="KISc"/>
    <property type="match status" value="1"/>
</dbReference>
<accession>A0A9P6YF13</accession>
<comment type="caution">
    <text evidence="11">The sequence shown here is derived from an EMBL/GenBank/DDBJ whole genome shotgun (WGS) entry which is preliminary data.</text>
</comment>
<dbReference type="PANTHER" id="PTHR47969">
    <property type="entry name" value="CHROMOSOME-ASSOCIATED KINESIN KIF4A-RELATED"/>
    <property type="match status" value="1"/>
</dbReference>
<dbReference type="GO" id="GO:0005737">
    <property type="term" value="C:cytoplasm"/>
    <property type="evidence" value="ECO:0007669"/>
    <property type="project" value="UniProtKB-SubCell"/>
</dbReference>
<protein>
    <recommendedName>
        <fullName evidence="7">Kinesin-like protein</fullName>
    </recommendedName>
</protein>
<evidence type="ECO:0000256" key="1">
    <source>
        <dbReference type="ARBA" id="ARBA00004496"/>
    </source>
</evidence>
<dbReference type="Proteomes" id="UP000717996">
    <property type="component" value="Unassembled WGS sequence"/>
</dbReference>
<evidence type="ECO:0000256" key="7">
    <source>
        <dbReference type="RuleBase" id="RU000394"/>
    </source>
</evidence>
<evidence type="ECO:0000259" key="10">
    <source>
        <dbReference type="PROSITE" id="PS50067"/>
    </source>
</evidence>
<reference evidence="11" key="1">
    <citation type="journal article" date="2020" name="Microb. Genom.">
        <title>Genetic diversity of clinical and environmental Mucorales isolates obtained from an investigation of mucormycosis cases among solid organ transplant recipients.</title>
        <authorList>
            <person name="Nguyen M.H."/>
            <person name="Kaul D."/>
            <person name="Muto C."/>
            <person name="Cheng S.J."/>
            <person name="Richter R.A."/>
            <person name="Bruno V.M."/>
            <person name="Liu G."/>
            <person name="Beyhan S."/>
            <person name="Sundermann A.J."/>
            <person name="Mounaud S."/>
            <person name="Pasculle A.W."/>
            <person name="Nierman W.C."/>
            <person name="Driscoll E."/>
            <person name="Cumbie R."/>
            <person name="Clancy C.J."/>
            <person name="Dupont C.L."/>
        </authorList>
    </citation>
    <scope>NUCLEOTIDE SEQUENCE</scope>
    <source>
        <strain evidence="11">GL16</strain>
    </source>
</reference>
<evidence type="ECO:0000256" key="9">
    <source>
        <dbReference type="SAM" id="MobiDB-lite"/>
    </source>
</evidence>
<evidence type="ECO:0000256" key="2">
    <source>
        <dbReference type="ARBA" id="ARBA00022490"/>
    </source>
</evidence>
<comment type="subcellular location">
    <subcellularLocation>
        <location evidence="1">Cytoplasm</location>
    </subcellularLocation>
</comment>
<keyword evidence="3 6" id="KW-0547">Nucleotide-binding</keyword>
<dbReference type="PANTHER" id="PTHR47969:SF15">
    <property type="entry name" value="CHROMOSOME-ASSOCIATED KINESIN KIF4A-RELATED"/>
    <property type="match status" value="1"/>
</dbReference>
<keyword evidence="7" id="KW-0493">Microtubule</keyword>
<dbReference type="GO" id="GO:0008017">
    <property type="term" value="F:microtubule binding"/>
    <property type="evidence" value="ECO:0007669"/>
    <property type="project" value="InterPro"/>
</dbReference>
<feature type="region of interest" description="Disordered" evidence="9">
    <location>
        <begin position="683"/>
        <end position="703"/>
    </location>
</feature>
<proteinExistence type="inferred from homology"/>
<dbReference type="GO" id="GO:0005524">
    <property type="term" value="F:ATP binding"/>
    <property type="evidence" value="ECO:0007669"/>
    <property type="project" value="UniProtKB-UniRule"/>
</dbReference>
<keyword evidence="5 8" id="KW-0175">Coiled coil</keyword>
<dbReference type="InterPro" id="IPR019821">
    <property type="entry name" value="Kinesin_motor_CS"/>
</dbReference>